<evidence type="ECO:0000256" key="4">
    <source>
        <dbReference type="SAM" id="MobiDB-lite"/>
    </source>
</evidence>
<feature type="region of interest" description="Disordered" evidence="4">
    <location>
        <begin position="177"/>
        <end position="198"/>
    </location>
</feature>
<keyword evidence="3" id="KW-0393">Immunoglobulin domain</keyword>
<protein>
    <recommendedName>
        <fullName evidence="5">Ig-like domain-containing protein</fullName>
    </recommendedName>
</protein>
<dbReference type="SUPFAM" id="SSF48726">
    <property type="entry name" value="Immunoglobulin"/>
    <property type="match status" value="2"/>
</dbReference>
<accession>A0A8B6F1Z2</accession>
<feature type="compositionally biased region" description="Basic and acidic residues" evidence="4">
    <location>
        <begin position="641"/>
        <end position="657"/>
    </location>
</feature>
<dbReference type="FunFam" id="2.60.40.10:FF:000425">
    <property type="entry name" value="Myosin light chain kinase"/>
    <property type="match status" value="1"/>
</dbReference>
<dbReference type="GO" id="GO:0005737">
    <property type="term" value="C:cytoplasm"/>
    <property type="evidence" value="ECO:0007669"/>
    <property type="project" value="UniProtKB-SubCell"/>
</dbReference>
<feature type="compositionally biased region" description="Basic and acidic residues" evidence="4">
    <location>
        <begin position="1018"/>
        <end position="1033"/>
    </location>
</feature>
<evidence type="ECO:0000256" key="2">
    <source>
        <dbReference type="ARBA" id="ARBA00022490"/>
    </source>
</evidence>
<reference evidence="6" key="1">
    <citation type="submission" date="2018-11" db="EMBL/GenBank/DDBJ databases">
        <authorList>
            <person name="Alioto T."/>
            <person name="Alioto T."/>
        </authorList>
    </citation>
    <scope>NUCLEOTIDE SEQUENCE</scope>
</reference>
<feature type="compositionally biased region" description="Polar residues" evidence="4">
    <location>
        <begin position="1408"/>
        <end position="1417"/>
    </location>
</feature>
<keyword evidence="2" id="KW-0963">Cytoplasm</keyword>
<name>A0A8B6F1Z2_MYTGA</name>
<dbReference type="PANTHER" id="PTHR47633">
    <property type="entry name" value="IMMUNOGLOBULIN"/>
    <property type="match status" value="1"/>
</dbReference>
<feature type="compositionally biased region" description="Basic residues" evidence="4">
    <location>
        <begin position="619"/>
        <end position="628"/>
    </location>
</feature>
<feature type="compositionally biased region" description="Polar residues" evidence="4">
    <location>
        <begin position="1462"/>
        <end position="1477"/>
    </location>
</feature>
<feature type="region of interest" description="Disordered" evidence="4">
    <location>
        <begin position="514"/>
        <end position="551"/>
    </location>
</feature>
<feature type="region of interest" description="Disordered" evidence="4">
    <location>
        <begin position="1443"/>
        <end position="1548"/>
    </location>
</feature>
<feature type="compositionally biased region" description="Basic and acidic residues" evidence="4">
    <location>
        <begin position="48"/>
        <end position="60"/>
    </location>
</feature>
<dbReference type="InterPro" id="IPR003598">
    <property type="entry name" value="Ig_sub2"/>
</dbReference>
<feature type="compositionally biased region" description="Polar residues" evidence="4">
    <location>
        <begin position="269"/>
        <end position="288"/>
    </location>
</feature>
<feature type="region of interest" description="Disordered" evidence="4">
    <location>
        <begin position="234"/>
        <end position="288"/>
    </location>
</feature>
<proteinExistence type="predicted"/>
<sequence length="1548" mass="174238">MIRGRKEGQNFASWFLGFDGGFDPVIPAPIQFGPSVKPPLNKDINSNHNDRGSPEEKENSTKGVSDIYKEAFENAKTTEERKFHGRFDMFKSELQKSLENLLSSGVNHSYSNNSYSDVLVNYRGKLKDLIVSLSQRLEIVIESFDSTSDDPLETSQKVRQLVSRLVTESVGEQLDLGSDEAVSDLSSLSEESSDPVKSFEDQLAHAVVTKVLENHRRDHHLDFCLDELDGRKDEVDQARNSSMSEEKSDNERQFDSESMPSDNEKCDTVHSNSTAKSHVTNNGKGHVTNNVNQKITLQDSSMQCEPYENQKESSFRERPKSVNEMVQCELYENQKDTILRERPKSVNEMVQCELYESQKDRSKPERPNSVNEIVQCDIRSDVDSLGHSDLENDLCESEQIEKCESVKSFSSSSTNVENEFEKLRSFAMDLSSRSQPQVRQVEEYLDELPMEVEKVDRSEGQQEFSSRYDTYDRVHDDTRISLPSLEDYDYDYGTSEVDPDLLSMNLAPIIEEDEEGAEDEDDDLDDEEKENKGQGQNWKGNWIFKSPAGITPYKNVGQTKKVEGLSQVYMTIPQPKEYMSPKIGQRDVDQMSDLSDAESNLSDEESSFYANTSAEISRISKKHGKNRMRSSSVQTDESDVDDVRERSSSMSKSHIESSADESVSSKKKKLLEEYVPADGEDPKFEIPPESLEVPEGEPAKFSLRFAGTEPINVFWYKVEDDLVELMDSEQYTTSRDGNHCYLTIYNPVKADGGQYMAIAINEKGQCCQYMILSIKKNKQELKKPEFLKEIQDVDATEGQTVKFRCKVKGYPQPRICWYKDGKLLANDDCYKIEKFGNRDYILTIDFASMNDDAEYTVVAKNIAGETKSVAQLIVDTDEVKPSQPVRLPTSSQRKDDQQLTNLNRKLYETKTDVTDAAEDLLNTANELTDIHKSLDEVDHMLSSFEHDLDPASDVTNNNWADTVLSHNLGHSTLLNYQRMKTAAENVRKTSRAIDLVESTDNLIDNNKMDCLATSTPRSSEESIHTPRSKKDIPENKPKWLQFVKEDGDIPTHSLLLSKKSNKTNDSYFNQPIKTTETCHLPLTVDTSDHVTTKSDDFISDTSFTPGTVHHSNVDQIHLTVSKDDTDHVTNTQPLDTSLDSSNISSDLNDNVLDSEPQTVNFGAKPVQAEFYSRDYIINNKNTPSKPPRKKWEVKTDHYSPGAEIVNKQKDLDNVEEKIYMSASKLSNLESKLNHLQQEVNSTHSGDKRKMSYLEDDIAQTVAETCRSDHDVGAIERSVEALQVSCPASPRSADDDNSNMSSPSLSIDSGFSSIRERPQPTVIIGTTGEDDLPESRTELNEETGVELPSVNRLKQLFAHSQEEEAAFKRRSSLEGPVHSITARTLGKDKVEKIRSMARTVNHPSPLAAESSNQSKAGKSQITVTLAPVSQTISYQSKASQIFPKEKGAYFPPDQPIKRDNASKIESQPISKANTSSKSVRAPPPPCQSNQSQNPSKNETSDETSSEKKKNSRIRAGCINARAKFWEKKIQGDPTGTEEEYPSMLEQVPD</sequence>
<evidence type="ECO:0000256" key="3">
    <source>
        <dbReference type="ARBA" id="ARBA00023319"/>
    </source>
</evidence>
<evidence type="ECO:0000313" key="6">
    <source>
        <dbReference type="EMBL" id="VDI42355.1"/>
    </source>
</evidence>
<feature type="region of interest" description="Disordered" evidence="4">
    <location>
        <begin position="1398"/>
        <end position="1417"/>
    </location>
</feature>
<evidence type="ECO:0000256" key="1">
    <source>
        <dbReference type="ARBA" id="ARBA00004496"/>
    </source>
</evidence>
<dbReference type="PROSITE" id="PS50835">
    <property type="entry name" value="IG_LIKE"/>
    <property type="match status" value="1"/>
</dbReference>
<dbReference type="InterPro" id="IPR013098">
    <property type="entry name" value="Ig_I-set"/>
</dbReference>
<feature type="compositionally biased region" description="Basic and acidic residues" evidence="4">
    <location>
        <begin position="244"/>
        <end position="255"/>
    </location>
</feature>
<comment type="subcellular location">
    <subcellularLocation>
        <location evidence="1">Cytoplasm</location>
    </subcellularLocation>
</comment>
<dbReference type="PANTHER" id="PTHR47633:SF4">
    <property type="entry name" value="MYOPALLADIN ISOFORM X1"/>
    <property type="match status" value="1"/>
</dbReference>
<dbReference type="InterPro" id="IPR003599">
    <property type="entry name" value="Ig_sub"/>
</dbReference>
<dbReference type="Pfam" id="PF07679">
    <property type="entry name" value="I-set"/>
    <property type="match status" value="2"/>
</dbReference>
<gene>
    <name evidence="6" type="ORF">MGAL_10B004812</name>
</gene>
<feature type="region of interest" description="Disordered" evidence="4">
    <location>
        <begin position="1284"/>
        <end position="1316"/>
    </location>
</feature>
<dbReference type="SMART" id="SM00408">
    <property type="entry name" value="IGc2"/>
    <property type="match status" value="2"/>
</dbReference>
<organism evidence="6 7">
    <name type="scientific">Mytilus galloprovincialis</name>
    <name type="common">Mediterranean mussel</name>
    <dbReference type="NCBI Taxonomy" id="29158"/>
    <lineage>
        <taxon>Eukaryota</taxon>
        <taxon>Metazoa</taxon>
        <taxon>Spiralia</taxon>
        <taxon>Lophotrochozoa</taxon>
        <taxon>Mollusca</taxon>
        <taxon>Bivalvia</taxon>
        <taxon>Autobranchia</taxon>
        <taxon>Pteriomorphia</taxon>
        <taxon>Mytilida</taxon>
        <taxon>Mytiloidea</taxon>
        <taxon>Mytilidae</taxon>
        <taxon>Mytilinae</taxon>
        <taxon>Mytilus</taxon>
    </lineage>
</organism>
<dbReference type="OrthoDB" id="10072397at2759"/>
<dbReference type="Gene3D" id="2.60.40.10">
    <property type="entry name" value="Immunoglobulins"/>
    <property type="match status" value="2"/>
</dbReference>
<dbReference type="InterPro" id="IPR007110">
    <property type="entry name" value="Ig-like_dom"/>
</dbReference>
<dbReference type="SMART" id="SM00409">
    <property type="entry name" value="IG"/>
    <property type="match status" value="2"/>
</dbReference>
<dbReference type="Proteomes" id="UP000596742">
    <property type="component" value="Unassembled WGS sequence"/>
</dbReference>
<dbReference type="EMBL" id="UYJE01006004">
    <property type="protein sequence ID" value="VDI42355.1"/>
    <property type="molecule type" value="Genomic_DNA"/>
</dbReference>
<feature type="region of interest" description="Disordered" evidence="4">
    <location>
        <begin position="33"/>
        <end position="66"/>
    </location>
</feature>
<feature type="domain" description="Ig-like" evidence="5">
    <location>
        <begin position="784"/>
        <end position="870"/>
    </location>
</feature>
<dbReference type="InterPro" id="IPR036179">
    <property type="entry name" value="Ig-like_dom_sf"/>
</dbReference>
<comment type="caution">
    <text evidence="6">The sequence shown here is derived from an EMBL/GenBank/DDBJ whole genome shotgun (WGS) entry which is preliminary data.</text>
</comment>
<feature type="region of interest" description="Disordered" evidence="4">
    <location>
        <begin position="1013"/>
        <end position="1033"/>
    </location>
</feature>
<evidence type="ECO:0000259" key="5">
    <source>
        <dbReference type="PROSITE" id="PS50835"/>
    </source>
</evidence>
<keyword evidence="7" id="KW-1185">Reference proteome</keyword>
<feature type="compositionally biased region" description="Polar residues" evidence="4">
    <location>
        <begin position="1297"/>
        <end position="1311"/>
    </location>
</feature>
<feature type="region of interest" description="Disordered" evidence="4">
    <location>
        <begin position="572"/>
        <end position="667"/>
    </location>
</feature>
<feature type="compositionally biased region" description="Low complexity" evidence="4">
    <location>
        <begin position="1486"/>
        <end position="1496"/>
    </location>
</feature>
<evidence type="ECO:0000313" key="7">
    <source>
        <dbReference type="Proteomes" id="UP000596742"/>
    </source>
</evidence>
<dbReference type="InterPro" id="IPR013783">
    <property type="entry name" value="Ig-like_fold"/>
</dbReference>
<feature type="compositionally biased region" description="Acidic residues" evidence="4">
    <location>
        <begin position="514"/>
        <end position="528"/>
    </location>
</feature>